<proteinExistence type="predicted"/>
<dbReference type="AlphaFoldDB" id="A0A2H9TBN4"/>
<evidence type="ECO:0008006" key="2">
    <source>
        <dbReference type="Google" id="ProtNLM"/>
    </source>
</evidence>
<name>A0A2H9TBN4_9ZZZZ</name>
<organism evidence="1">
    <name type="scientific">invertebrate metagenome</name>
    <dbReference type="NCBI Taxonomy" id="1711999"/>
    <lineage>
        <taxon>unclassified sequences</taxon>
        <taxon>metagenomes</taxon>
        <taxon>organismal metagenomes</taxon>
    </lineage>
</organism>
<comment type="caution">
    <text evidence="1">The sequence shown here is derived from an EMBL/GenBank/DDBJ whole genome shotgun (WGS) entry which is preliminary data.</text>
</comment>
<sequence>MKRALVVLLAVFLLGGCSTNHLIRYGINKNHYSLQPSNDDSYDYLVKLKRNHELNVDNSNTRLLIVKKLISGSCLNPVIINEHFVNQGQEFFGFERGTYFLKVSCQ</sequence>
<protein>
    <recommendedName>
        <fullName evidence="2">Lipoprotein</fullName>
    </recommendedName>
</protein>
<dbReference type="EMBL" id="NSIT01000009">
    <property type="protein sequence ID" value="PJE80656.1"/>
    <property type="molecule type" value="Genomic_DNA"/>
</dbReference>
<dbReference type="PROSITE" id="PS51257">
    <property type="entry name" value="PROKAR_LIPOPROTEIN"/>
    <property type="match status" value="1"/>
</dbReference>
<evidence type="ECO:0000313" key="1">
    <source>
        <dbReference type="EMBL" id="PJE80656.1"/>
    </source>
</evidence>
<reference evidence="1" key="1">
    <citation type="journal article" date="2017" name="Appl. Environ. Microbiol.">
        <title>Molecular characterization of an Endozoicomonas-like organism causing infection in king scallop Pecten maximus L.</title>
        <authorList>
            <person name="Cano I."/>
            <person name="van Aerle R."/>
            <person name="Ross S."/>
            <person name="Verner-Jeffreys D.W."/>
            <person name="Paley R.K."/>
            <person name="Rimmer G."/>
            <person name="Ryder D."/>
            <person name="Hooper P."/>
            <person name="Stone D."/>
            <person name="Feist S.W."/>
        </authorList>
    </citation>
    <scope>NUCLEOTIDE SEQUENCE</scope>
</reference>
<gene>
    <name evidence="1" type="ORF">CI610_00317</name>
</gene>
<accession>A0A2H9TBN4</accession>